<accession>A0A699X3B9</accession>
<proteinExistence type="predicted"/>
<comment type="caution">
    <text evidence="2">The sequence shown here is derived from an EMBL/GenBank/DDBJ whole genome shotgun (WGS) entry which is preliminary data.</text>
</comment>
<dbReference type="AlphaFoldDB" id="A0A699X3B9"/>
<sequence>MPPKVMSEAQMRKIIRDQVVASMAEFMANMNRKASGAGAGGAEAGGAEAGGAEAGGAGPAVPEITG</sequence>
<name>A0A699X3B9_TANCI</name>
<gene>
    <name evidence="2" type="ORF">Tci_926196</name>
</gene>
<feature type="compositionally biased region" description="Gly residues" evidence="1">
    <location>
        <begin position="37"/>
        <end position="58"/>
    </location>
</feature>
<reference evidence="2" key="1">
    <citation type="journal article" date="2019" name="Sci. Rep.">
        <title>Draft genome of Tanacetum cinerariifolium, the natural source of mosquito coil.</title>
        <authorList>
            <person name="Yamashiro T."/>
            <person name="Shiraishi A."/>
            <person name="Satake H."/>
            <person name="Nakayama K."/>
        </authorList>
    </citation>
    <scope>NUCLEOTIDE SEQUENCE</scope>
</reference>
<evidence type="ECO:0000313" key="2">
    <source>
        <dbReference type="EMBL" id="GFD54227.1"/>
    </source>
</evidence>
<feature type="region of interest" description="Disordered" evidence="1">
    <location>
        <begin position="34"/>
        <end position="66"/>
    </location>
</feature>
<feature type="non-terminal residue" evidence="2">
    <location>
        <position position="66"/>
    </location>
</feature>
<protein>
    <submittedName>
        <fullName evidence="2">Uncharacterized protein</fullName>
    </submittedName>
</protein>
<evidence type="ECO:0000256" key="1">
    <source>
        <dbReference type="SAM" id="MobiDB-lite"/>
    </source>
</evidence>
<organism evidence="2">
    <name type="scientific">Tanacetum cinerariifolium</name>
    <name type="common">Dalmatian daisy</name>
    <name type="synonym">Chrysanthemum cinerariifolium</name>
    <dbReference type="NCBI Taxonomy" id="118510"/>
    <lineage>
        <taxon>Eukaryota</taxon>
        <taxon>Viridiplantae</taxon>
        <taxon>Streptophyta</taxon>
        <taxon>Embryophyta</taxon>
        <taxon>Tracheophyta</taxon>
        <taxon>Spermatophyta</taxon>
        <taxon>Magnoliopsida</taxon>
        <taxon>eudicotyledons</taxon>
        <taxon>Gunneridae</taxon>
        <taxon>Pentapetalae</taxon>
        <taxon>asterids</taxon>
        <taxon>campanulids</taxon>
        <taxon>Asterales</taxon>
        <taxon>Asteraceae</taxon>
        <taxon>Asteroideae</taxon>
        <taxon>Anthemideae</taxon>
        <taxon>Anthemidinae</taxon>
        <taxon>Tanacetum</taxon>
    </lineage>
</organism>
<dbReference type="EMBL" id="BKCJ011803555">
    <property type="protein sequence ID" value="GFD54227.1"/>
    <property type="molecule type" value="Genomic_DNA"/>
</dbReference>